<keyword evidence="2" id="KW-1185">Reference proteome</keyword>
<proteinExistence type="predicted"/>
<dbReference type="Pfam" id="PF14441">
    <property type="entry name" value="OTT_1508_deam"/>
    <property type="match status" value="1"/>
</dbReference>
<dbReference type="InterPro" id="IPR027796">
    <property type="entry name" value="OTT_1508_deam-like"/>
</dbReference>
<sequence length="274" mass="30161">MERMVKTSKANILLKRTCALSTTSRTDPDYKSQIKALHEEARLLPGCAFDLAKWVSKLLKIPSAVAHLYGWAVSTRRNFIVKLDLHIEAIPTTESPVITIPLQDVPAAWCPSGGTMNDVLDPMKKEASSSTDKTLRIKSKVHSECAVVAWVAEHADAHIRVMPYVTCSKLHCLACWLWLEKFNDVKHPRLPAVVFDGSHGGLKAGWRPPALDDRYQLDLLTAMMTAAEAEFNTAKRTQDGSVSSTGSDPPFLGPWDDAETNAEVLAMGKEILGL</sequence>
<evidence type="ECO:0000313" key="2">
    <source>
        <dbReference type="Proteomes" id="UP001215598"/>
    </source>
</evidence>
<organism evidence="1 2">
    <name type="scientific">Mycena metata</name>
    <dbReference type="NCBI Taxonomy" id="1033252"/>
    <lineage>
        <taxon>Eukaryota</taxon>
        <taxon>Fungi</taxon>
        <taxon>Dikarya</taxon>
        <taxon>Basidiomycota</taxon>
        <taxon>Agaricomycotina</taxon>
        <taxon>Agaricomycetes</taxon>
        <taxon>Agaricomycetidae</taxon>
        <taxon>Agaricales</taxon>
        <taxon>Marasmiineae</taxon>
        <taxon>Mycenaceae</taxon>
        <taxon>Mycena</taxon>
    </lineage>
</organism>
<dbReference type="Proteomes" id="UP001215598">
    <property type="component" value="Unassembled WGS sequence"/>
</dbReference>
<name>A0AAD7ITS1_9AGAR</name>
<accession>A0AAD7ITS1</accession>
<protein>
    <submittedName>
        <fullName evidence="1">Uncharacterized protein</fullName>
    </submittedName>
</protein>
<comment type="caution">
    <text evidence="1">The sequence shown here is derived from an EMBL/GenBank/DDBJ whole genome shotgun (WGS) entry which is preliminary data.</text>
</comment>
<evidence type="ECO:0000313" key="1">
    <source>
        <dbReference type="EMBL" id="KAJ7750337.1"/>
    </source>
</evidence>
<dbReference type="EMBL" id="JARKIB010000066">
    <property type="protein sequence ID" value="KAJ7750337.1"/>
    <property type="molecule type" value="Genomic_DNA"/>
</dbReference>
<reference evidence="1" key="1">
    <citation type="submission" date="2023-03" db="EMBL/GenBank/DDBJ databases">
        <title>Massive genome expansion in bonnet fungi (Mycena s.s.) driven by repeated elements and novel gene families across ecological guilds.</title>
        <authorList>
            <consortium name="Lawrence Berkeley National Laboratory"/>
            <person name="Harder C.B."/>
            <person name="Miyauchi S."/>
            <person name="Viragh M."/>
            <person name="Kuo A."/>
            <person name="Thoen E."/>
            <person name="Andreopoulos B."/>
            <person name="Lu D."/>
            <person name="Skrede I."/>
            <person name="Drula E."/>
            <person name="Henrissat B."/>
            <person name="Morin E."/>
            <person name="Kohler A."/>
            <person name="Barry K."/>
            <person name="LaButti K."/>
            <person name="Morin E."/>
            <person name="Salamov A."/>
            <person name="Lipzen A."/>
            <person name="Mereny Z."/>
            <person name="Hegedus B."/>
            <person name="Baldrian P."/>
            <person name="Stursova M."/>
            <person name="Weitz H."/>
            <person name="Taylor A."/>
            <person name="Grigoriev I.V."/>
            <person name="Nagy L.G."/>
            <person name="Martin F."/>
            <person name="Kauserud H."/>
        </authorList>
    </citation>
    <scope>NUCLEOTIDE SEQUENCE</scope>
    <source>
        <strain evidence="1">CBHHK182m</strain>
    </source>
</reference>
<dbReference type="AlphaFoldDB" id="A0AAD7ITS1"/>
<gene>
    <name evidence="1" type="ORF">B0H16DRAFT_1550365</name>
</gene>